<dbReference type="OMA" id="VRVKMFV"/>
<name>B8MI16_TALSN</name>
<reference evidence="2" key="1">
    <citation type="journal article" date="2015" name="Genome Announc.">
        <title>Genome sequence of the AIDS-associated pathogen Penicillium marneffei (ATCC18224) and its near taxonomic relative Talaromyces stipitatus (ATCC10500).</title>
        <authorList>
            <person name="Nierman W.C."/>
            <person name="Fedorova-Abrams N.D."/>
            <person name="Andrianopoulos A."/>
        </authorList>
    </citation>
    <scope>NUCLEOTIDE SEQUENCE [LARGE SCALE GENOMIC DNA]</scope>
    <source>
        <strain evidence="2">ATCC 10500 / CBS 375.48 / QM 6759 / NRRL 1006</strain>
    </source>
</reference>
<dbReference type="Proteomes" id="UP000001745">
    <property type="component" value="Unassembled WGS sequence"/>
</dbReference>
<dbReference type="OrthoDB" id="686384at2759"/>
<proteinExistence type="predicted"/>
<dbReference type="GeneID" id="8107069"/>
<protein>
    <submittedName>
        <fullName evidence="1">YjgH family protein</fullName>
    </submittedName>
</protein>
<evidence type="ECO:0000313" key="2">
    <source>
        <dbReference type="Proteomes" id="UP000001745"/>
    </source>
</evidence>
<sequence length="192" mass="21221">MTFQVEFEVHQHTFAFACTQSWSPIFLPGAEIRKLYQFKIFRSRYIQMSVAIQKQFYGTNSPWELSIGHYRAVRHGQLIYVSGSTAADPDSSPNAPGVLFPGDARKQALYTFGKIIDAIKALGGRGAESIVRTRMFVRRQEDCSPVSEAFRDILGRDNGSGIGTAATMVIVAGFCDPNMLVEIECDAVADAE</sequence>
<dbReference type="AlphaFoldDB" id="B8MI16"/>
<dbReference type="SUPFAM" id="SSF55298">
    <property type="entry name" value="YjgF-like"/>
    <property type="match status" value="1"/>
</dbReference>
<dbReference type="PANTHER" id="PTHR43857:SF1">
    <property type="entry name" value="YJGH FAMILY PROTEIN"/>
    <property type="match status" value="1"/>
</dbReference>
<dbReference type="PANTHER" id="PTHR43857">
    <property type="entry name" value="BLR7761 PROTEIN"/>
    <property type="match status" value="1"/>
</dbReference>
<dbReference type="Pfam" id="PF01042">
    <property type="entry name" value="Ribonuc_L-PSP"/>
    <property type="match status" value="1"/>
</dbReference>
<dbReference type="HOGENOM" id="CLU_100715_5_2_1"/>
<dbReference type="VEuPathDB" id="FungiDB:TSTA_022320"/>
<keyword evidence="2" id="KW-1185">Reference proteome</keyword>
<accession>B8MI16</accession>
<evidence type="ECO:0000313" key="1">
    <source>
        <dbReference type="EMBL" id="EED17178.1"/>
    </source>
</evidence>
<dbReference type="InterPro" id="IPR035959">
    <property type="entry name" value="RutC-like_sf"/>
</dbReference>
<dbReference type="InParanoid" id="B8MI16"/>
<dbReference type="STRING" id="441959.B8MI16"/>
<gene>
    <name evidence="1" type="ORF">TSTA_022320</name>
</gene>
<dbReference type="RefSeq" id="XP_002484412.1">
    <property type="nucleotide sequence ID" value="XM_002484367.1"/>
</dbReference>
<dbReference type="PhylomeDB" id="B8MI16"/>
<dbReference type="eggNOG" id="KOG2317">
    <property type="taxonomic scope" value="Eukaryota"/>
</dbReference>
<dbReference type="EMBL" id="EQ962656">
    <property type="protein sequence ID" value="EED17178.1"/>
    <property type="molecule type" value="Genomic_DNA"/>
</dbReference>
<organism evidence="1 2">
    <name type="scientific">Talaromyces stipitatus (strain ATCC 10500 / CBS 375.48 / QM 6759 / NRRL 1006)</name>
    <name type="common">Penicillium stipitatum</name>
    <dbReference type="NCBI Taxonomy" id="441959"/>
    <lineage>
        <taxon>Eukaryota</taxon>
        <taxon>Fungi</taxon>
        <taxon>Dikarya</taxon>
        <taxon>Ascomycota</taxon>
        <taxon>Pezizomycotina</taxon>
        <taxon>Eurotiomycetes</taxon>
        <taxon>Eurotiomycetidae</taxon>
        <taxon>Eurotiales</taxon>
        <taxon>Trichocomaceae</taxon>
        <taxon>Talaromyces</taxon>
        <taxon>Talaromyces sect. Talaromyces</taxon>
    </lineage>
</organism>
<dbReference type="Gene3D" id="3.30.1330.40">
    <property type="entry name" value="RutC-like"/>
    <property type="match status" value="1"/>
</dbReference>
<dbReference type="InterPro" id="IPR006175">
    <property type="entry name" value="YjgF/YER057c/UK114"/>
</dbReference>